<comment type="caution">
    <text evidence="3">The sequence shown here is derived from an EMBL/GenBank/DDBJ whole genome shotgun (WGS) entry which is preliminary data.</text>
</comment>
<dbReference type="Proteomes" id="UP000298264">
    <property type="component" value="Unassembled WGS sequence"/>
</dbReference>
<feature type="compositionally biased region" description="Polar residues" evidence="1">
    <location>
        <begin position="525"/>
        <end position="534"/>
    </location>
</feature>
<keyword evidence="3" id="KW-0966">Cell projection</keyword>
<dbReference type="AlphaFoldDB" id="A0A4R9LQI6"/>
<feature type="domain" description="Flagellar hook-length control protein-like C-terminal" evidence="2">
    <location>
        <begin position="432"/>
        <end position="501"/>
    </location>
</feature>
<feature type="compositionally biased region" description="Basic and acidic residues" evidence="1">
    <location>
        <begin position="134"/>
        <end position="143"/>
    </location>
</feature>
<keyword evidence="3" id="KW-0282">Flagellum</keyword>
<evidence type="ECO:0000313" key="4">
    <source>
        <dbReference type="Proteomes" id="UP000298264"/>
    </source>
</evidence>
<dbReference type="InterPro" id="IPR021136">
    <property type="entry name" value="Flagellar_hook_control-like_C"/>
</dbReference>
<keyword evidence="3" id="KW-0969">Cilium</keyword>
<name>A0A4R9LQI6_9LEPT</name>
<feature type="region of interest" description="Disordered" evidence="1">
    <location>
        <begin position="509"/>
        <end position="545"/>
    </location>
</feature>
<protein>
    <submittedName>
        <fullName evidence="3">Flagellar hook-length control protein FliK</fullName>
    </submittedName>
</protein>
<dbReference type="RefSeq" id="WP_135763475.1">
    <property type="nucleotide sequence ID" value="NZ_RQHV01000037.1"/>
</dbReference>
<reference evidence="3" key="1">
    <citation type="journal article" date="2019" name="PLoS Negl. Trop. Dis.">
        <title>Revisiting the worldwide diversity of Leptospira species in the environment.</title>
        <authorList>
            <person name="Vincent A.T."/>
            <person name="Schiettekatte O."/>
            <person name="Bourhy P."/>
            <person name="Veyrier F.J."/>
            <person name="Picardeau M."/>
        </authorList>
    </citation>
    <scope>NUCLEOTIDE SEQUENCE [LARGE SCALE GENOMIC DNA]</scope>
    <source>
        <strain evidence="3">201400974</strain>
    </source>
</reference>
<feature type="compositionally biased region" description="Basic and acidic residues" evidence="1">
    <location>
        <begin position="237"/>
        <end position="250"/>
    </location>
</feature>
<feature type="compositionally biased region" description="Basic and acidic residues" evidence="1">
    <location>
        <begin position="325"/>
        <end position="342"/>
    </location>
</feature>
<dbReference type="EMBL" id="RQHV01000037">
    <property type="protein sequence ID" value="TGN11812.1"/>
    <property type="molecule type" value="Genomic_DNA"/>
</dbReference>
<dbReference type="CDD" id="cd17470">
    <property type="entry name" value="T3SS_Flik_C"/>
    <property type="match status" value="1"/>
</dbReference>
<feature type="compositionally biased region" description="Basic and acidic residues" evidence="1">
    <location>
        <begin position="395"/>
        <end position="407"/>
    </location>
</feature>
<feature type="region of interest" description="Disordered" evidence="1">
    <location>
        <begin position="134"/>
        <end position="171"/>
    </location>
</feature>
<feature type="compositionally biased region" description="Acidic residues" evidence="1">
    <location>
        <begin position="103"/>
        <end position="114"/>
    </location>
</feature>
<evidence type="ECO:0000313" key="3">
    <source>
        <dbReference type="EMBL" id="TGN11812.1"/>
    </source>
</evidence>
<feature type="region of interest" description="Disordered" evidence="1">
    <location>
        <begin position="38"/>
        <end position="115"/>
    </location>
</feature>
<gene>
    <name evidence="3" type="ORF">EHS11_05850</name>
</gene>
<feature type="compositionally biased region" description="Basic and acidic residues" evidence="1">
    <location>
        <begin position="67"/>
        <end position="102"/>
    </location>
</feature>
<sequence length="559" mass="62068">MNISQEPKRQLSLVAPDFKLPVLDVPVATNTNKANEKFSDFLFPDPANSPAPLANDSANKSSILAYDDTKIPSEPGSSDKKEKIEETSKTEIPKSEKEIKDSSEEEETDEDEDLALSAELLSNLIFFPSASERSVKNKEDGLKDSAQSPQKLALLKSNDKNPPYAGNAKEAGSFLEDAKKLAETFFRKETKETKSKDKLEPNLKKESGLEDLNGKSEGWDLKTVSKNEKLIIGSFRKEEAKPKEIKKESVTKTSTVSSAPANGEKVFKSEIESVKQDNFKQNIFLSDRNPEKTKENSASKKLSAKEDPSKDKSNLVSESTAVPEKMIRSLGVKDREFNKSDNRNQSVVDKVKPKETLEIQIPSAQFNSKEEGSAGGEKKGSLRQEGFSFQNELRSSAKTDESARAEKLTTPNKQNIQKNLDELVKQARFDIVQNGKSTAEIIMNPKEFGRLTLKVTVDGEKVEGRILVESEEMKSLITNEIAKLTESLRESGLELENLLVDIWDNSGSSLSGNSQDRWKQFDPESVQSYSSNAKKQALDDEAEISSRLKPAQDGLEIFV</sequence>
<feature type="compositionally biased region" description="Basic and acidic residues" evidence="1">
    <location>
        <begin position="368"/>
        <end position="382"/>
    </location>
</feature>
<organism evidence="3 4">
    <name type="scientific">Leptospira ilyithenensis</name>
    <dbReference type="NCBI Taxonomy" id="2484901"/>
    <lineage>
        <taxon>Bacteria</taxon>
        <taxon>Pseudomonadati</taxon>
        <taxon>Spirochaetota</taxon>
        <taxon>Spirochaetia</taxon>
        <taxon>Leptospirales</taxon>
        <taxon>Leptospiraceae</taxon>
        <taxon>Leptospira</taxon>
    </lineage>
</organism>
<feature type="compositionally biased region" description="Basic and acidic residues" evidence="1">
    <location>
        <begin position="288"/>
        <end position="313"/>
    </location>
</feature>
<dbReference type="InterPro" id="IPR038610">
    <property type="entry name" value="FliK-like_C_sf"/>
</dbReference>
<evidence type="ECO:0000256" key="1">
    <source>
        <dbReference type="SAM" id="MobiDB-lite"/>
    </source>
</evidence>
<dbReference type="Pfam" id="PF02120">
    <property type="entry name" value="Flg_hook"/>
    <property type="match status" value="1"/>
</dbReference>
<feature type="region of interest" description="Disordered" evidence="1">
    <location>
        <begin position="237"/>
        <end position="263"/>
    </location>
</feature>
<feature type="region of interest" description="Disordered" evidence="1">
    <location>
        <begin position="281"/>
        <end position="414"/>
    </location>
</feature>
<dbReference type="Gene3D" id="3.30.750.140">
    <property type="match status" value="1"/>
</dbReference>
<dbReference type="OrthoDB" id="324665at2"/>
<evidence type="ECO:0000259" key="2">
    <source>
        <dbReference type="Pfam" id="PF02120"/>
    </source>
</evidence>
<feature type="region of interest" description="Disordered" evidence="1">
    <location>
        <begin position="190"/>
        <end position="217"/>
    </location>
</feature>
<accession>A0A4R9LQI6</accession>
<keyword evidence="4" id="KW-1185">Reference proteome</keyword>
<proteinExistence type="predicted"/>